<keyword evidence="4" id="KW-0472">Membrane</keyword>
<evidence type="ECO:0000259" key="5">
    <source>
        <dbReference type="SMART" id="SM00062"/>
    </source>
</evidence>
<accession>A0ABU7G2M9</accession>
<dbReference type="RefSeq" id="WP_163131461.1">
    <property type="nucleotide sequence ID" value="NZ_JAYDYW010000004.1"/>
</dbReference>
<dbReference type="InterPro" id="IPR008258">
    <property type="entry name" value="Transglycosylase_SLT_dom_1"/>
</dbReference>
<organism evidence="6 7">
    <name type="scientific">Agarivorans aestuarii</name>
    <dbReference type="NCBI Taxonomy" id="1563703"/>
    <lineage>
        <taxon>Bacteria</taxon>
        <taxon>Pseudomonadati</taxon>
        <taxon>Pseudomonadota</taxon>
        <taxon>Gammaproteobacteria</taxon>
        <taxon>Alteromonadales</taxon>
        <taxon>Alteromonadaceae</taxon>
        <taxon>Agarivorans</taxon>
    </lineage>
</organism>
<evidence type="ECO:0000313" key="6">
    <source>
        <dbReference type="EMBL" id="MEE1672715.1"/>
    </source>
</evidence>
<gene>
    <name evidence="6" type="ORF">SNR37_002125</name>
</gene>
<proteinExistence type="inferred from homology"/>
<dbReference type="Proteomes" id="UP001310248">
    <property type="component" value="Unassembled WGS sequence"/>
</dbReference>
<evidence type="ECO:0000313" key="7">
    <source>
        <dbReference type="Proteomes" id="UP001310248"/>
    </source>
</evidence>
<comment type="subcellular location">
    <subcellularLocation>
        <location evidence="1">Cell outer membrane</location>
        <topology evidence="1">Peripheral membrane protein</topology>
    </subcellularLocation>
</comment>
<reference evidence="7" key="1">
    <citation type="submission" date="2023-07" db="EMBL/GenBank/DDBJ databases">
        <title>Draft genome sequence of Agarivorans aestuarii strain ZMCS4, a CAZymes producing bacteria isolated from the marine brown algae Clodostephus spongiosus.</title>
        <authorList>
            <person name="Lorente B."/>
            <person name="Cabral C."/>
            <person name="Frias J."/>
            <person name="Faria J."/>
            <person name="Toubarro D."/>
        </authorList>
    </citation>
    <scope>NUCLEOTIDE SEQUENCE [LARGE SCALE GENOMIC DNA]</scope>
    <source>
        <strain evidence="7">ZMCS4</strain>
    </source>
</reference>
<dbReference type="SMART" id="SM00062">
    <property type="entry name" value="PBPb"/>
    <property type="match status" value="1"/>
</dbReference>
<dbReference type="PANTHER" id="PTHR35936:SF32">
    <property type="entry name" value="MEMBRANE-BOUND LYTIC MUREIN TRANSGLYCOSYLASE F"/>
    <property type="match status" value="1"/>
</dbReference>
<dbReference type="InterPro" id="IPR023346">
    <property type="entry name" value="Lysozyme-like_dom_sf"/>
</dbReference>
<comment type="caution">
    <text evidence="6">The sequence shown here is derived from an EMBL/GenBank/DDBJ whole genome shotgun (WGS) entry which is preliminary data.</text>
</comment>
<dbReference type="Gene3D" id="1.10.530.10">
    <property type="match status" value="1"/>
</dbReference>
<dbReference type="CDD" id="cd13403">
    <property type="entry name" value="MLTF-like"/>
    <property type="match status" value="1"/>
</dbReference>
<feature type="domain" description="Solute-binding protein family 3/N-terminal" evidence="5">
    <location>
        <begin position="64"/>
        <end position="301"/>
    </location>
</feature>
<name>A0ABU7G2M9_9ALTE</name>
<evidence type="ECO:0000256" key="2">
    <source>
        <dbReference type="ARBA" id="ARBA00010333"/>
    </source>
</evidence>
<evidence type="ECO:0000256" key="3">
    <source>
        <dbReference type="ARBA" id="ARBA00022729"/>
    </source>
</evidence>
<keyword evidence="4" id="KW-0998">Cell outer membrane</keyword>
<protein>
    <submittedName>
        <fullName evidence="6">Transporter substrate-binding domain-containing protein</fullName>
    </submittedName>
</protein>
<dbReference type="InterPro" id="IPR001638">
    <property type="entry name" value="Solute-binding_3/MltF_N"/>
</dbReference>
<keyword evidence="7" id="KW-1185">Reference proteome</keyword>
<evidence type="ECO:0000256" key="1">
    <source>
        <dbReference type="ARBA" id="ARBA00004339"/>
    </source>
</evidence>
<evidence type="ECO:0000256" key="4">
    <source>
        <dbReference type="ARBA" id="ARBA00023237"/>
    </source>
</evidence>
<dbReference type="Pfam" id="PF00497">
    <property type="entry name" value="SBP_bac_3"/>
    <property type="match status" value="1"/>
</dbReference>
<dbReference type="CDD" id="cd01009">
    <property type="entry name" value="PBP2_YfhD_N"/>
    <property type="match status" value="1"/>
</dbReference>
<dbReference type="Gene3D" id="3.40.190.10">
    <property type="entry name" value="Periplasmic binding protein-like II"/>
    <property type="match status" value="2"/>
</dbReference>
<dbReference type="EMBL" id="JAYDYW010000004">
    <property type="protein sequence ID" value="MEE1672715.1"/>
    <property type="molecule type" value="Genomic_DNA"/>
</dbReference>
<dbReference type="Pfam" id="PF01464">
    <property type="entry name" value="SLT"/>
    <property type="match status" value="1"/>
</dbReference>
<sequence>MKLQGLCSNSILLLAMLWLCFLALPSAAVEDEVELPESSDLLQFPFYIREPFVGDLAEIKQRKIIRALVTYGKSDFHLADGRPLGIQIELLHLYEKFLNQGIRRDVEKTKVKIVPVHFDQLIPALEAGRGDVVAAFLTATPERKKQLRFALGNAEGVNEVLVSHKDAPAVESWKQLAGKKVYVMDGSSYAEHLKALNFTLKLRGVKPIEVVEADGNLLSEDILELVNAGVMPYTIIDDYKAHLWEKVFKDIRINKQLTTSRDQSLGWAVRKTNPKLQENLQEFVNKQVKQGSLLGNTLLNRYFDHTAWINRLANSEDRMRFNRYVPFFKKYANEYDFDYLAIVAQGYQESGLDNTKVSHRGARGIMQLLPSTAKQMGYSDLSDPEQNIAAGIKYLAWLRKHYINEEGIEDSERMALIWAAYNAGPTKMNQMRRLTKEMNLDPNLWFGNVEIAAGRIIGRETVRYVSNVYKYYIAYTLALDLQGDREED</sequence>
<comment type="similarity">
    <text evidence="2">Belongs to the bacterial solute-binding protein 3 family.</text>
</comment>
<dbReference type="PANTHER" id="PTHR35936">
    <property type="entry name" value="MEMBRANE-BOUND LYTIC MUREIN TRANSGLYCOSYLASE F"/>
    <property type="match status" value="1"/>
</dbReference>
<dbReference type="SUPFAM" id="SSF53955">
    <property type="entry name" value="Lysozyme-like"/>
    <property type="match status" value="1"/>
</dbReference>
<keyword evidence="3" id="KW-0732">Signal</keyword>
<dbReference type="SUPFAM" id="SSF53850">
    <property type="entry name" value="Periplasmic binding protein-like II"/>
    <property type="match status" value="1"/>
</dbReference>